<evidence type="ECO:0000313" key="3">
    <source>
        <dbReference type="Proteomes" id="UP001597244"/>
    </source>
</evidence>
<dbReference type="RefSeq" id="WP_125578085.1">
    <property type="nucleotide sequence ID" value="NZ_JBHTOF010000011.1"/>
</dbReference>
<proteinExistence type="predicted"/>
<keyword evidence="1" id="KW-0472">Membrane</keyword>
<evidence type="ECO:0000256" key="1">
    <source>
        <dbReference type="SAM" id="Phobius"/>
    </source>
</evidence>
<keyword evidence="1" id="KW-0812">Transmembrane</keyword>
<name>A0ABW4DKR7_9LACO</name>
<feature type="transmembrane region" description="Helical" evidence="1">
    <location>
        <begin position="7"/>
        <end position="26"/>
    </location>
</feature>
<dbReference type="Proteomes" id="UP001597244">
    <property type="component" value="Unassembled WGS sequence"/>
</dbReference>
<comment type="caution">
    <text evidence="2">The sequence shown here is derived from an EMBL/GenBank/DDBJ whole genome shotgun (WGS) entry which is preliminary data.</text>
</comment>
<accession>A0ABW4DKR7</accession>
<feature type="transmembrane region" description="Helical" evidence="1">
    <location>
        <begin position="82"/>
        <end position="100"/>
    </location>
</feature>
<reference evidence="3" key="1">
    <citation type="journal article" date="2019" name="Int. J. Syst. Evol. Microbiol.">
        <title>The Global Catalogue of Microorganisms (GCM) 10K type strain sequencing project: providing services to taxonomists for standard genome sequencing and annotation.</title>
        <authorList>
            <consortium name="The Broad Institute Genomics Platform"/>
            <consortium name="The Broad Institute Genome Sequencing Center for Infectious Disease"/>
            <person name="Wu L."/>
            <person name="Ma J."/>
        </authorList>
    </citation>
    <scope>NUCLEOTIDE SEQUENCE [LARGE SCALE GENOMIC DNA]</scope>
    <source>
        <strain evidence="3">CCM 8951</strain>
    </source>
</reference>
<evidence type="ECO:0000313" key="2">
    <source>
        <dbReference type="EMBL" id="MFD1464592.1"/>
    </source>
</evidence>
<keyword evidence="3" id="KW-1185">Reference proteome</keyword>
<organism evidence="2 3">
    <name type="scientific">Lapidilactobacillus mulanensis</name>
    <dbReference type="NCBI Taxonomy" id="2485999"/>
    <lineage>
        <taxon>Bacteria</taxon>
        <taxon>Bacillati</taxon>
        <taxon>Bacillota</taxon>
        <taxon>Bacilli</taxon>
        <taxon>Lactobacillales</taxon>
        <taxon>Lactobacillaceae</taxon>
        <taxon>Lapidilactobacillus</taxon>
    </lineage>
</organism>
<sequence>MKRTSKVRLLISLVVGILVGIASVFIQPLQGVADGSTESFYVASFGRPFYWLTATSSDLFQARFFSVFTTTGVTTDFDPVKLSLSLLFWICIVYLLVAIGQKIHQKIKQ</sequence>
<gene>
    <name evidence="2" type="ORF">ACFQ4L_00605</name>
</gene>
<keyword evidence="1" id="KW-1133">Transmembrane helix</keyword>
<dbReference type="EMBL" id="JBHTOF010000011">
    <property type="protein sequence ID" value="MFD1464592.1"/>
    <property type="molecule type" value="Genomic_DNA"/>
</dbReference>
<protein>
    <submittedName>
        <fullName evidence="2">Uncharacterized protein</fullName>
    </submittedName>
</protein>